<keyword evidence="1" id="KW-0812">Transmembrane</keyword>
<protein>
    <submittedName>
        <fullName evidence="2">DUF6056 family protein</fullName>
    </submittedName>
</protein>
<gene>
    <name evidence="2" type="ORF">OSH02_08765</name>
</gene>
<sequence length="495" mass="55777">MNNRYHLGLNTQGSERCVIPSSWTWPQTRRFILLSPTLSFAESRFSQPLLGRRFGAWAFITFAVLAVMATWAIYWLTPMISDDFNYANKGIAWTAIKQHYLQWSGRLVSDTLSSAMLTLAPGWLKATLNTAALFGLVTVLTALGAQLAGRALRPSLLLLVFTLYWLVNPHLGQTTFWLVGAANYLWPNLFNFGFVLAFICYLQKGKPSVITGLALCLLGLLAGCSNENTGVISWCLLAYLCLRHFQRTGSLNPWHMIWLLCMGLGVAVLVLAPGNQVRAEVFAHWYDQPLSWRIWEHFARRFPDAILRYWGVILVMLVWRFAIGPASSESVRRAMWLLIGASLLANAILVLAPNIPKRALNGGLMYLLVALSIYGHDLLAQGQRAMPMQRNLLVTLGACGTLWLVSSGLMLRSYHGTWEQDQVRRGILADAHKHQRHHVTLPKYFFLPTLRSRDRFDMHFDPKAIARYYGSKAVINEYAVNQHYDLETGAPSPTP</sequence>
<proteinExistence type="predicted"/>
<dbReference type="Proteomes" id="UP001208074">
    <property type="component" value="Unassembled WGS sequence"/>
</dbReference>
<name>A0AAW5VX68_9BURK</name>
<feature type="transmembrane region" description="Helical" evidence="1">
    <location>
        <begin position="305"/>
        <end position="322"/>
    </location>
</feature>
<evidence type="ECO:0000313" key="2">
    <source>
        <dbReference type="EMBL" id="MCX5565453.1"/>
    </source>
</evidence>
<dbReference type="EMBL" id="JAPKNB010000005">
    <property type="protein sequence ID" value="MCX5565453.1"/>
    <property type="molecule type" value="Genomic_DNA"/>
</dbReference>
<comment type="caution">
    <text evidence="2">The sequence shown here is derived from an EMBL/GenBank/DDBJ whole genome shotgun (WGS) entry which is preliminary data.</text>
</comment>
<keyword evidence="1" id="KW-0472">Membrane</keyword>
<feature type="transmembrane region" description="Helical" evidence="1">
    <location>
        <begin position="126"/>
        <end position="144"/>
    </location>
</feature>
<feature type="transmembrane region" description="Helical" evidence="1">
    <location>
        <begin position="392"/>
        <end position="411"/>
    </location>
</feature>
<dbReference type="InterPro" id="IPR045691">
    <property type="entry name" value="DUF6056"/>
</dbReference>
<feature type="transmembrane region" description="Helical" evidence="1">
    <location>
        <begin position="156"/>
        <end position="178"/>
    </location>
</feature>
<feature type="transmembrane region" description="Helical" evidence="1">
    <location>
        <begin position="252"/>
        <end position="272"/>
    </location>
</feature>
<evidence type="ECO:0000313" key="3">
    <source>
        <dbReference type="Proteomes" id="UP001208074"/>
    </source>
</evidence>
<feature type="transmembrane region" description="Helical" evidence="1">
    <location>
        <begin position="184"/>
        <end position="202"/>
    </location>
</feature>
<accession>A0AAW5VX68</accession>
<feature type="transmembrane region" description="Helical" evidence="1">
    <location>
        <begin position="364"/>
        <end position="380"/>
    </location>
</feature>
<organism evidence="2 3">
    <name type="scientific">Alcaligenes phenolicus</name>
    <dbReference type="NCBI Taxonomy" id="232846"/>
    <lineage>
        <taxon>Bacteria</taxon>
        <taxon>Pseudomonadati</taxon>
        <taxon>Pseudomonadota</taxon>
        <taxon>Betaproteobacteria</taxon>
        <taxon>Burkholderiales</taxon>
        <taxon>Alcaligenaceae</taxon>
        <taxon>Alcaligenes</taxon>
    </lineage>
</organism>
<dbReference type="RefSeq" id="WP_266140687.1">
    <property type="nucleotide sequence ID" value="NZ_JAPKNB010000005.1"/>
</dbReference>
<dbReference type="AlphaFoldDB" id="A0AAW5VX68"/>
<feature type="transmembrane region" description="Helical" evidence="1">
    <location>
        <begin position="54"/>
        <end position="76"/>
    </location>
</feature>
<feature type="transmembrane region" description="Helical" evidence="1">
    <location>
        <begin position="214"/>
        <end position="240"/>
    </location>
</feature>
<reference evidence="2" key="1">
    <citation type="submission" date="2022-11" db="EMBL/GenBank/DDBJ databases">
        <title>Biodiversity and phylogenetic relationships of bacteria.</title>
        <authorList>
            <person name="Machado R.A.R."/>
            <person name="Bhat A."/>
            <person name="Loulou A."/>
            <person name="Kallel S."/>
        </authorList>
    </citation>
    <scope>NUCLEOTIDE SEQUENCE</scope>
    <source>
        <strain evidence="2">DSM 16503</strain>
    </source>
</reference>
<dbReference type="Pfam" id="PF19528">
    <property type="entry name" value="DUF6056"/>
    <property type="match status" value="1"/>
</dbReference>
<keyword evidence="1" id="KW-1133">Transmembrane helix</keyword>
<feature type="transmembrane region" description="Helical" evidence="1">
    <location>
        <begin position="334"/>
        <end position="352"/>
    </location>
</feature>
<evidence type="ECO:0000256" key="1">
    <source>
        <dbReference type="SAM" id="Phobius"/>
    </source>
</evidence>